<reference evidence="2" key="1">
    <citation type="journal article" date="2018" name="Nat. Genet.">
        <title>Extensive intraspecific gene order and gene structural variations between Mo17 and other maize genomes.</title>
        <authorList>
            <person name="Sun S."/>
            <person name="Zhou Y."/>
            <person name="Chen J."/>
            <person name="Shi J."/>
            <person name="Zhao H."/>
            <person name="Zhao H."/>
            <person name="Song W."/>
            <person name="Zhang M."/>
            <person name="Cui Y."/>
            <person name="Dong X."/>
            <person name="Liu H."/>
            <person name="Ma X."/>
            <person name="Jiao Y."/>
            <person name="Wang B."/>
            <person name="Wei X."/>
            <person name="Stein J.C."/>
            <person name="Glaubitz J.C."/>
            <person name="Lu F."/>
            <person name="Yu G."/>
            <person name="Liang C."/>
            <person name="Fengler K."/>
            <person name="Li B."/>
            <person name="Rafalski A."/>
            <person name="Schnable P.S."/>
            <person name="Ware D.H."/>
            <person name="Buckler E.S."/>
            <person name="Lai J."/>
        </authorList>
    </citation>
    <scope>NUCLEOTIDE SEQUENCE [LARGE SCALE GENOMIC DNA]</scope>
    <source>
        <tissue evidence="2">Seedling</tissue>
    </source>
</reference>
<gene>
    <name evidence="2" type="primary">PAT10_0</name>
    <name evidence="2" type="ORF">Zm00014a_009608</name>
</gene>
<keyword evidence="1" id="KW-0812">Transmembrane</keyword>
<dbReference type="GO" id="GO:0016746">
    <property type="term" value="F:acyltransferase activity"/>
    <property type="evidence" value="ECO:0007669"/>
    <property type="project" value="UniProtKB-KW"/>
</dbReference>
<protein>
    <submittedName>
        <fullName evidence="2">Protein S-acyltransferase 10</fullName>
    </submittedName>
</protein>
<feature type="transmembrane region" description="Helical" evidence="1">
    <location>
        <begin position="37"/>
        <end position="56"/>
    </location>
</feature>
<keyword evidence="1" id="KW-1133">Transmembrane helix</keyword>
<feature type="transmembrane region" description="Helical" evidence="1">
    <location>
        <begin position="62"/>
        <end position="82"/>
    </location>
</feature>
<name>A0A3L6F4I9_MAIZE</name>
<keyword evidence="1" id="KW-0472">Membrane</keyword>
<dbReference type="Proteomes" id="UP000251960">
    <property type="component" value="Chromosome 4"/>
</dbReference>
<evidence type="ECO:0000313" key="2">
    <source>
        <dbReference type="EMBL" id="PWZ27808.1"/>
    </source>
</evidence>
<organism evidence="2">
    <name type="scientific">Zea mays</name>
    <name type="common">Maize</name>
    <dbReference type="NCBI Taxonomy" id="4577"/>
    <lineage>
        <taxon>Eukaryota</taxon>
        <taxon>Viridiplantae</taxon>
        <taxon>Streptophyta</taxon>
        <taxon>Embryophyta</taxon>
        <taxon>Tracheophyta</taxon>
        <taxon>Spermatophyta</taxon>
        <taxon>Magnoliopsida</taxon>
        <taxon>Liliopsida</taxon>
        <taxon>Poales</taxon>
        <taxon>Poaceae</taxon>
        <taxon>PACMAD clade</taxon>
        <taxon>Panicoideae</taxon>
        <taxon>Andropogonodae</taxon>
        <taxon>Andropogoneae</taxon>
        <taxon>Tripsacinae</taxon>
        <taxon>Zea</taxon>
    </lineage>
</organism>
<comment type="caution">
    <text evidence="2">The sequence shown here is derived from an EMBL/GenBank/DDBJ whole genome shotgun (WGS) entry which is preliminary data.</text>
</comment>
<feature type="transmembrane region" description="Helical" evidence="1">
    <location>
        <begin position="177"/>
        <end position="199"/>
    </location>
</feature>
<keyword evidence="2" id="KW-0808">Transferase</keyword>
<feature type="transmembrane region" description="Helical" evidence="1">
    <location>
        <begin position="145"/>
        <end position="165"/>
    </location>
</feature>
<dbReference type="ExpressionAtlas" id="A0A3L6F4I9">
    <property type="expression patterns" value="baseline and differential"/>
</dbReference>
<sequence length="280" mass="32197">MASSSAVEPSFRLSDRGTLVTPDFVCVLKIQQLLGSIWCFIVSMGFLDLGLWGFFIERRSSLGLRFTVLLMHVVFVGAVFILDPTLDWRIHEEPWYIGLYGVLVLLTLVQYFYTAGSSPGYVIDVMRAGSMMHATFVNTAALSKWYISEETILCIWTAVLYIESLRLDVDKAWWKDFVGVILLAVLIFILIFLLLLWLFHSYIAVTNQTTYEVARRKRIFYLRGVPERVHPFSRGICRNLYDFCCSSQKGYILEAVPPREELEARAARYTCRDVICCRCC</sequence>
<dbReference type="EMBL" id="NCVQ01000005">
    <property type="protein sequence ID" value="PWZ27808.1"/>
    <property type="molecule type" value="Genomic_DNA"/>
</dbReference>
<proteinExistence type="predicted"/>
<keyword evidence="2" id="KW-0012">Acyltransferase</keyword>
<evidence type="ECO:0000256" key="1">
    <source>
        <dbReference type="SAM" id="Phobius"/>
    </source>
</evidence>
<accession>A0A3L6F4I9</accession>
<dbReference type="AlphaFoldDB" id="A0A3L6F4I9"/>
<feature type="transmembrane region" description="Helical" evidence="1">
    <location>
        <begin position="94"/>
        <end position="113"/>
    </location>
</feature>